<gene>
    <name evidence="1" type="ORF">C2G38_2182878</name>
</gene>
<reference evidence="1 2" key="1">
    <citation type="submission" date="2018-06" db="EMBL/GenBank/DDBJ databases">
        <title>Comparative genomics reveals the genomic features of Rhizophagus irregularis, R. cerebriforme, R. diaphanum and Gigaspora rosea, and their symbiotic lifestyle signature.</title>
        <authorList>
            <person name="Morin E."/>
            <person name="San Clemente H."/>
            <person name="Chen E.C.H."/>
            <person name="De La Providencia I."/>
            <person name="Hainaut M."/>
            <person name="Kuo A."/>
            <person name="Kohler A."/>
            <person name="Murat C."/>
            <person name="Tang N."/>
            <person name="Roy S."/>
            <person name="Loubradou J."/>
            <person name="Henrissat B."/>
            <person name="Grigoriev I.V."/>
            <person name="Corradi N."/>
            <person name="Roux C."/>
            <person name="Martin F.M."/>
        </authorList>
    </citation>
    <scope>NUCLEOTIDE SEQUENCE [LARGE SCALE GENOMIC DNA]</scope>
    <source>
        <strain evidence="1 2">DAOM 194757</strain>
    </source>
</reference>
<name>A0A397V9F0_9GLOM</name>
<sequence length="105" mass="12634">MLPSNTLLEKHEASFIFELVHITYEFLLDELAKQLQNQLIEKEAHWLRLHFNRIYEKCFQNNNLQDLQNWCSNIVAKYPNMIFDSKDFFTLHENALVSFISRDDL</sequence>
<dbReference type="EMBL" id="QKWP01000498">
    <property type="protein sequence ID" value="RIB19065.1"/>
    <property type="molecule type" value="Genomic_DNA"/>
</dbReference>
<comment type="caution">
    <text evidence="1">The sequence shown here is derived from an EMBL/GenBank/DDBJ whole genome shotgun (WGS) entry which is preliminary data.</text>
</comment>
<evidence type="ECO:0000313" key="1">
    <source>
        <dbReference type="EMBL" id="RIB19065.1"/>
    </source>
</evidence>
<proteinExistence type="predicted"/>
<protein>
    <recommendedName>
        <fullName evidence="3">BACK domain-containing protein</fullName>
    </recommendedName>
</protein>
<evidence type="ECO:0000313" key="2">
    <source>
        <dbReference type="Proteomes" id="UP000266673"/>
    </source>
</evidence>
<organism evidence="1 2">
    <name type="scientific">Gigaspora rosea</name>
    <dbReference type="NCBI Taxonomy" id="44941"/>
    <lineage>
        <taxon>Eukaryota</taxon>
        <taxon>Fungi</taxon>
        <taxon>Fungi incertae sedis</taxon>
        <taxon>Mucoromycota</taxon>
        <taxon>Glomeromycotina</taxon>
        <taxon>Glomeromycetes</taxon>
        <taxon>Diversisporales</taxon>
        <taxon>Gigasporaceae</taxon>
        <taxon>Gigaspora</taxon>
    </lineage>
</organism>
<accession>A0A397V9F0</accession>
<dbReference type="OrthoDB" id="10510115at2759"/>
<evidence type="ECO:0008006" key="3">
    <source>
        <dbReference type="Google" id="ProtNLM"/>
    </source>
</evidence>
<dbReference type="Proteomes" id="UP000266673">
    <property type="component" value="Unassembled WGS sequence"/>
</dbReference>
<dbReference type="AlphaFoldDB" id="A0A397V9F0"/>
<keyword evidence="2" id="KW-1185">Reference proteome</keyword>